<accession>A0A1G9ERK3</accession>
<comment type="similarity">
    <text evidence="1">Belongs to the polysaccharide synthase family.</text>
</comment>
<evidence type="ECO:0000259" key="2">
    <source>
        <dbReference type="Pfam" id="PF02719"/>
    </source>
</evidence>
<keyword evidence="4" id="KW-1185">Reference proteome</keyword>
<sequence>MALSYLKDKIILVTGACGTIGSELINQLLNVYEVGELVGLDNNESELFFMEQRYKNYPNANFFLTDVRDKDELSRKCLGIDILFHAAAYKHVVLCEKSPFEAVQTNILGVKNIIDAASECKVEKVIFTSSDKAVNPTNVMGTSKLMGERLITAANSSTRKGPVFASTRFGNVLGSRGSVIPIFREQIKEGKTVTLTDPEMTRFIMSISQATSQVIDSVQYAKGGEVFVTKMPIIRICDLAKVMIEELAPRYGHNPEDIEIDIVGSKPGEKLYEELMNFEETRRTVELENYFAILPAFRDLYKNISYKYPGTISTTIDRPYNSANEIALTPTELKHFLLNYGLLEEPKKTTINPYSKD</sequence>
<dbReference type="InterPro" id="IPR051203">
    <property type="entry name" value="Polysaccharide_Synthase-Rel"/>
</dbReference>
<name>A0A1G9ERK3_9BACT</name>
<dbReference type="Gene3D" id="3.40.50.720">
    <property type="entry name" value="NAD(P)-binding Rossmann-like Domain"/>
    <property type="match status" value="1"/>
</dbReference>
<evidence type="ECO:0000313" key="3">
    <source>
        <dbReference type="EMBL" id="SDK78724.1"/>
    </source>
</evidence>
<dbReference type="PANTHER" id="PTHR43318:SF2">
    <property type="entry name" value="UDP-N-ACETYLGLUCOSAMINE 4,6-DEHYDRATASE (INVERTING)"/>
    <property type="match status" value="1"/>
</dbReference>
<proteinExistence type="inferred from homology"/>
<dbReference type="InterPro" id="IPR003869">
    <property type="entry name" value="Polysac_CapD-like"/>
</dbReference>
<dbReference type="SUPFAM" id="SSF51735">
    <property type="entry name" value="NAD(P)-binding Rossmann-fold domains"/>
    <property type="match status" value="1"/>
</dbReference>
<organism evidence="3 4">
    <name type="scientific">Maridesulfovibrio ferrireducens</name>
    <dbReference type="NCBI Taxonomy" id="246191"/>
    <lineage>
        <taxon>Bacteria</taxon>
        <taxon>Pseudomonadati</taxon>
        <taxon>Thermodesulfobacteriota</taxon>
        <taxon>Desulfovibrionia</taxon>
        <taxon>Desulfovibrionales</taxon>
        <taxon>Desulfovibrionaceae</taxon>
        <taxon>Maridesulfovibrio</taxon>
    </lineage>
</organism>
<dbReference type="PANTHER" id="PTHR43318">
    <property type="entry name" value="UDP-N-ACETYLGLUCOSAMINE 4,6-DEHYDRATASE"/>
    <property type="match status" value="1"/>
</dbReference>
<gene>
    <name evidence="3" type="ORF">SAMN05660337_1236</name>
</gene>
<dbReference type="EMBL" id="FNGA01000002">
    <property type="protein sequence ID" value="SDK78724.1"/>
    <property type="molecule type" value="Genomic_DNA"/>
</dbReference>
<dbReference type="AlphaFoldDB" id="A0A1G9ERK3"/>
<dbReference type="RefSeq" id="WP_092159321.1">
    <property type="nucleotide sequence ID" value="NZ_FNGA01000002.1"/>
</dbReference>
<evidence type="ECO:0000313" key="4">
    <source>
        <dbReference type="Proteomes" id="UP000199053"/>
    </source>
</evidence>
<dbReference type="InterPro" id="IPR036291">
    <property type="entry name" value="NAD(P)-bd_dom_sf"/>
</dbReference>
<dbReference type="Proteomes" id="UP000199053">
    <property type="component" value="Unassembled WGS sequence"/>
</dbReference>
<dbReference type="OrthoDB" id="9769113at2"/>
<dbReference type="STRING" id="246191.SAMN05660337_1236"/>
<reference evidence="4" key="1">
    <citation type="submission" date="2016-10" db="EMBL/GenBank/DDBJ databases">
        <authorList>
            <person name="Varghese N."/>
            <person name="Submissions S."/>
        </authorList>
    </citation>
    <scope>NUCLEOTIDE SEQUENCE [LARGE SCALE GENOMIC DNA]</scope>
    <source>
        <strain evidence="4">DSM 16995</strain>
    </source>
</reference>
<feature type="domain" description="Polysaccharide biosynthesis protein CapD-like" evidence="2">
    <location>
        <begin position="11"/>
        <end position="293"/>
    </location>
</feature>
<evidence type="ECO:0000256" key="1">
    <source>
        <dbReference type="ARBA" id="ARBA00007430"/>
    </source>
</evidence>
<dbReference type="Pfam" id="PF02719">
    <property type="entry name" value="Polysacc_synt_2"/>
    <property type="match status" value="1"/>
</dbReference>
<dbReference type="CDD" id="cd05237">
    <property type="entry name" value="UDP_invert_4-6DH_SDR_e"/>
    <property type="match status" value="1"/>
</dbReference>
<protein>
    <submittedName>
        <fullName evidence="3">Polysaccharide biosynthesis protein</fullName>
    </submittedName>
</protein>